<keyword evidence="2" id="KW-1185">Reference proteome</keyword>
<accession>A0A9Q3JZ44</accession>
<organism evidence="1 2">
    <name type="scientific">Austropuccinia psidii MF-1</name>
    <dbReference type="NCBI Taxonomy" id="1389203"/>
    <lineage>
        <taxon>Eukaryota</taxon>
        <taxon>Fungi</taxon>
        <taxon>Dikarya</taxon>
        <taxon>Basidiomycota</taxon>
        <taxon>Pucciniomycotina</taxon>
        <taxon>Pucciniomycetes</taxon>
        <taxon>Pucciniales</taxon>
        <taxon>Sphaerophragmiaceae</taxon>
        <taxon>Austropuccinia</taxon>
    </lineage>
</organism>
<comment type="caution">
    <text evidence="1">The sequence shown here is derived from an EMBL/GenBank/DDBJ whole genome shotgun (WGS) entry which is preliminary data.</text>
</comment>
<protein>
    <submittedName>
        <fullName evidence="1">Uncharacterized protein</fullName>
    </submittedName>
</protein>
<dbReference type="AlphaFoldDB" id="A0A9Q3JZ44"/>
<evidence type="ECO:0000313" key="1">
    <source>
        <dbReference type="EMBL" id="MBW0570686.1"/>
    </source>
</evidence>
<proteinExistence type="predicted"/>
<sequence>MPAIGWLSRFLRNISLSLTQRAVSLSIARYNRLPSSRCMRDCSAIHPQLQQSTPLVQRQSLQRDDPIRKCHISSISINSGATPRKLKGSLGHIVNTAILQQVPTKRYFEEENWAIEVLPLTKNLTIPEHLGLALAGHFRQEWRLCA</sequence>
<dbReference type="EMBL" id="AVOT02086692">
    <property type="protein sequence ID" value="MBW0570686.1"/>
    <property type="molecule type" value="Genomic_DNA"/>
</dbReference>
<name>A0A9Q3JZ44_9BASI</name>
<reference evidence="1" key="1">
    <citation type="submission" date="2021-03" db="EMBL/GenBank/DDBJ databases">
        <title>Draft genome sequence of rust myrtle Austropuccinia psidii MF-1, a brazilian biotype.</title>
        <authorList>
            <person name="Quecine M.C."/>
            <person name="Pachon D.M.R."/>
            <person name="Bonatelli M.L."/>
            <person name="Correr F.H."/>
            <person name="Franceschini L.M."/>
            <person name="Leite T.F."/>
            <person name="Margarido G.R.A."/>
            <person name="Almeida C.A."/>
            <person name="Ferrarezi J.A."/>
            <person name="Labate C.A."/>
        </authorList>
    </citation>
    <scope>NUCLEOTIDE SEQUENCE</scope>
    <source>
        <strain evidence="1">MF-1</strain>
    </source>
</reference>
<gene>
    <name evidence="1" type="ORF">O181_110401</name>
</gene>
<dbReference type="Proteomes" id="UP000765509">
    <property type="component" value="Unassembled WGS sequence"/>
</dbReference>
<evidence type="ECO:0000313" key="2">
    <source>
        <dbReference type="Proteomes" id="UP000765509"/>
    </source>
</evidence>